<dbReference type="GeneID" id="126299011"/>
<dbReference type="InterPro" id="IPR033379">
    <property type="entry name" value="Acid_Pase_AS"/>
</dbReference>
<dbReference type="OrthoDB" id="5821688at2759"/>
<dbReference type="PROSITE" id="PS51257">
    <property type="entry name" value="PROKAR_LIPOPROTEIN"/>
    <property type="match status" value="1"/>
</dbReference>
<dbReference type="EMBL" id="MW962778">
    <property type="protein sequence ID" value="QVD39544.1"/>
    <property type="molecule type" value="mRNA"/>
</dbReference>
<dbReference type="PANTHER" id="PTHR11567:SF205">
    <property type="entry name" value="GH28721P-RELATED"/>
    <property type="match status" value="1"/>
</dbReference>
<dbReference type="PANTHER" id="PTHR11567">
    <property type="entry name" value="ACID PHOSPHATASE-RELATED"/>
    <property type="match status" value="1"/>
</dbReference>
<comment type="similarity">
    <text evidence="2">Belongs to the histidine acid phosphatase family.</text>
</comment>
<keyword evidence="3" id="KW-0732">Signal</keyword>
<dbReference type="InterPro" id="IPR050645">
    <property type="entry name" value="Histidine_acid_phosphatase"/>
</dbReference>
<feature type="signal peptide" evidence="3">
    <location>
        <begin position="1"/>
        <end position="19"/>
    </location>
</feature>
<comment type="catalytic activity">
    <reaction evidence="1">
        <text>a phosphate monoester + H2O = an alcohol + phosphate</text>
        <dbReference type="Rhea" id="RHEA:15017"/>
        <dbReference type="ChEBI" id="CHEBI:15377"/>
        <dbReference type="ChEBI" id="CHEBI:30879"/>
        <dbReference type="ChEBI" id="CHEBI:43474"/>
        <dbReference type="ChEBI" id="CHEBI:67140"/>
        <dbReference type="EC" id="3.1.3.2"/>
    </reaction>
</comment>
<organism evidence="4">
    <name type="scientific">Schistocerca gregaria</name>
    <name type="common">Desert locust</name>
    <name type="synonym">Gryllus gregarius</name>
    <dbReference type="NCBI Taxonomy" id="7010"/>
    <lineage>
        <taxon>Eukaryota</taxon>
        <taxon>Metazoa</taxon>
        <taxon>Ecdysozoa</taxon>
        <taxon>Arthropoda</taxon>
        <taxon>Hexapoda</taxon>
        <taxon>Insecta</taxon>
        <taxon>Pterygota</taxon>
        <taxon>Neoptera</taxon>
        <taxon>Polyneoptera</taxon>
        <taxon>Orthoptera</taxon>
        <taxon>Caelifera</taxon>
        <taxon>Acrididea</taxon>
        <taxon>Acridomorpha</taxon>
        <taxon>Acridoidea</taxon>
        <taxon>Acrididae</taxon>
        <taxon>Cyrtacanthacridinae</taxon>
        <taxon>Schistocerca</taxon>
    </lineage>
</organism>
<dbReference type="CDD" id="cd07061">
    <property type="entry name" value="HP_HAP_like"/>
    <property type="match status" value="1"/>
</dbReference>
<dbReference type="PROSITE" id="PS00616">
    <property type="entry name" value="HIS_ACID_PHOSPHAT_1"/>
    <property type="match status" value="1"/>
</dbReference>
<dbReference type="SUPFAM" id="SSF53254">
    <property type="entry name" value="Phosphoglycerate mutase-like"/>
    <property type="match status" value="1"/>
</dbReference>
<dbReference type="KEGG" id="sgre:126299011"/>
<dbReference type="AlphaFoldDB" id="A0A8E5JT99"/>
<evidence type="ECO:0000256" key="1">
    <source>
        <dbReference type="ARBA" id="ARBA00000032"/>
    </source>
</evidence>
<dbReference type="InterPro" id="IPR029033">
    <property type="entry name" value="His_PPase_superfam"/>
</dbReference>
<dbReference type="RefSeq" id="XP_049846601.1">
    <property type="nucleotide sequence ID" value="XM_049990644.1"/>
</dbReference>
<dbReference type="Pfam" id="PF00328">
    <property type="entry name" value="His_Phos_2"/>
    <property type="match status" value="1"/>
</dbReference>
<name>A0A8E5JT99_SCHGR</name>
<accession>A0A8E5JT99</accession>
<evidence type="ECO:0000256" key="2">
    <source>
        <dbReference type="ARBA" id="ARBA00005375"/>
    </source>
</evidence>
<dbReference type="GO" id="GO:0003993">
    <property type="term" value="F:acid phosphatase activity"/>
    <property type="evidence" value="ECO:0007669"/>
    <property type="project" value="UniProtKB-EC"/>
</dbReference>
<proteinExistence type="evidence at transcript level"/>
<dbReference type="InterPro" id="IPR000560">
    <property type="entry name" value="His_Pase_clade-2"/>
</dbReference>
<evidence type="ECO:0000256" key="3">
    <source>
        <dbReference type="SAM" id="SignalP"/>
    </source>
</evidence>
<evidence type="ECO:0000313" key="4">
    <source>
        <dbReference type="EMBL" id="QVD39544.1"/>
    </source>
</evidence>
<sequence>MAARRLPLPLLLLAACATAELRLVTVVFRHGPRTPADTYPTDPYVNYDFAPAGWGQLTNAGKLSQYEQGTWLRQRYGEFLGNTYSPQILAAHSTDVDRTIMSAQLELAGLLPPNDEQQWNPELNWQPIPVHSQPIALDNLLLVRIPCPKYYQELEAVMKSEEVQERLSSLNAQELYVNLTQLTGISIQSPDDVQSIYSTLKAEEEFSLELPEWTKEYYPHKLAPITAYSFTLNGYNAVLQKLKGGPLLKKIVNDMKEKANGTLTPSQRKFYMYAGHDSTISNLLLALKVWDEQIPAYGALIMIELHQDKTSGEHSVQIHLRNSTSLDPYALKISGCELDCKLDTFLRLVDDVIPNNLETECKVEDPNYVPPTPAPP</sequence>
<reference evidence="4" key="1">
    <citation type="journal article" date="2021" name="J. Neurophysiol.">
        <title>Gene transcription changes in a locust model of noise-induced deafness.</title>
        <authorList>
            <person name="French A.S."/>
            <person name="Warren B."/>
        </authorList>
    </citation>
    <scope>NUCLEOTIDE SEQUENCE</scope>
</reference>
<feature type="chain" id="PRO_5034936541" evidence="3">
    <location>
        <begin position="20"/>
        <end position="376"/>
    </location>
</feature>
<dbReference type="Gene3D" id="3.40.50.1240">
    <property type="entry name" value="Phosphoglycerate mutase-like"/>
    <property type="match status" value="1"/>
</dbReference>
<protein>
    <submittedName>
        <fullName evidence="4">Prostatic acid phosphatase</fullName>
    </submittedName>
</protein>
<dbReference type="PROSITE" id="PS00778">
    <property type="entry name" value="HIS_ACID_PHOSPHAT_2"/>
    <property type="match status" value="1"/>
</dbReference>